<feature type="compositionally biased region" description="Low complexity" evidence="1">
    <location>
        <begin position="661"/>
        <end position="677"/>
    </location>
</feature>
<evidence type="ECO:0000313" key="2">
    <source>
        <dbReference type="EMBL" id="KAG0257658.1"/>
    </source>
</evidence>
<feature type="region of interest" description="Disordered" evidence="1">
    <location>
        <begin position="213"/>
        <end position="247"/>
    </location>
</feature>
<evidence type="ECO:0000256" key="1">
    <source>
        <dbReference type="SAM" id="MobiDB-lite"/>
    </source>
</evidence>
<dbReference type="AlphaFoldDB" id="A0AAD4H0E9"/>
<sequence length="796" mass="88228">MEPSKKLDPQQQQPQQQQQLHLQQLHPLDLPEILYLLASTLSTDIRTLSKCSQVNKTWHNAFNPYLWRSLSCTRLLPMGHLSRKAIDRNVHLVHQIRVGKLDQARYGMLEECRNLRRLHLEDERVSEWDLMGLAGSVLTTTTTTTTTAGTGTGKGKKVKAKACGSKDARRRSVPNMMLNGTLTSMGVSSAASSSSSSSVMFLGSASVTVAGASSTSFSSSETTSSITSPQDEAIGLDYDGDDEDDDNDDYSGDRWVELLIALIKRNPSLQKICIMMERFEPTTTFWESIEQASATTGPTTTGAWGGGGSLKSLECVFTRIPTPQLVTSFLSSLTHLESLVLQHCTFEGPSSFPTGILLGRHYPTLQSLTLATNAGFDLPTQLQFIQCFPNLQSLSWSIMGSSFPLLVPEFCILLQTHCPHISSLVLSDRNLEPHDLSQILHAIPRLVRFFLRFDAQVSMFNDKEVMDGMRRHFGWLKDLEFGQVRSKIRCGTVLEFLRGCPKLERLVAYGRLDCSRVGMMHFSVLENGSGHGSGGGDGGGGDESSLLSASFATTPMVGETMLGGGGLGQNSGSSASTYQQHQQEPHLEHEQNDNTNRNQHSNNSSNSPYSNNNNNNNNDDDYGEEGNTTAAKKDAPWVCLDLKTLHVIMTGDPQNIGQTPSSSHQQQHSSYSSSSSSSSSLQHHLFHQLGRLSNLQQLSLGHCILWMYENGVSHHGLDFTLEAGLAQLAGLKKLEELNLEGIYQRMGENDVRWMLDHWPRLRVVEGELHYRREERVKLDVLMEQRGFKILNHSYRK</sequence>
<dbReference type="EMBL" id="JAAAIL010002392">
    <property type="protein sequence ID" value="KAG0257658.1"/>
    <property type="molecule type" value="Genomic_DNA"/>
</dbReference>
<feature type="compositionally biased region" description="Low complexity" evidence="1">
    <location>
        <begin position="570"/>
        <end position="582"/>
    </location>
</feature>
<dbReference type="InterPro" id="IPR032675">
    <property type="entry name" value="LRR_dom_sf"/>
</dbReference>
<feature type="compositionally biased region" description="Low complexity" evidence="1">
    <location>
        <begin position="213"/>
        <end position="228"/>
    </location>
</feature>
<gene>
    <name evidence="2" type="ORF">BGZ95_005175</name>
</gene>
<reference evidence="2" key="1">
    <citation type="journal article" date="2020" name="Fungal Divers.">
        <title>Resolving the Mortierellaceae phylogeny through synthesis of multi-gene phylogenetics and phylogenomics.</title>
        <authorList>
            <person name="Vandepol N."/>
            <person name="Liber J."/>
            <person name="Desiro A."/>
            <person name="Na H."/>
            <person name="Kennedy M."/>
            <person name="Barry K."/>
            <person name="Grigoriev I.V."/>
            <person name="Miller A.N."/>
            <person name="O'Donnell K."/>
            <person name="Stajich J.E."/>
            <person name="Bonito G."/>
        </authorList>
    </citation>
    <scope>NUCLEOTIDE SEQUENCE</scope>
    <source>
        <strain evidence="2">NRRL 28262</strain>
    </source>
</reference>
<dbReference type="InterPro" id="IPR036047">
    <property type="entry name" value="F-box-like_dom_sf"/>
</dbReference>
<dbReference type="SUPFAM" id="SSF81383">
    <property type="entry name" value="F-box domain"/>
    <property type="match status" value="1"/>
</dbReference>
<feature type="compositionally biased region" description="Low complexity" evidence="1">
    <location>
        <begin position="593"/>
        <end position="617"/>
    </location>
</feature>
<dbReference type="Proteomes" id="UP001194580">
    <property type="component" value="Unassembled WGS sequence"/>
</dbReference>
<comment type="caution">
    <text evidence="2">The sequence shown here is derived from an EMBL/GenBank/DDBJ whole genome shotgun (WGS) entry which is preliminary data.</text>
</comment>
<dbReference type="PANTHER" id="PTHR38926">
    <property type="entry name" value="F-BOX DOMAIN CONTAINING PROTEIN, EXPRESSED"/>
    <property type="match status" value="1"/>
</dbReference>
<feature type="compositionally biased region" description="Acidic residues" evidence="1">
    <location>
        <begin position="238"/>
        <end position="247"/>
    </location>
</feature>
<accession>A0AAD4H0E9</accession>
<proteinExistence type="predicted"/>
<feature type="region of interest" description="Disordered" evidence="1">
    <location>
        <begin position="651"/>
        <end position="677"/>
    </location>
</feature>
<feature type="region of interest" description="Disordered" evidence="1">
    <location>
        <begin position="558"/>
        <end position="629"/>
    </location>
</feature>
<dbReference type="PANTHER" id="PTHR38926:SF72">
    <property type="entry name" value="IM:7136021-RELATED"/>
    <property type="match status" value="1"/>
</dbReference>
<name>A0AAD4H0E9_9FUNG</name>
<organism evidence="2 3">
    <name type="scientific">Linnemannia exigua</name>
    <dbReference type="NCBI Taxonomy" id="604196"/>
    <lineage>
        <taxon>Eukaryota</taxon>
        <taxon>Fungi</taxon>
        <taxon>Fungi incertae sedis</taxon>
        <taxon>Mucoromycota</taxon>
        <taxon>Mortierellomycotina</taxon>
        <taxon>Mortierellomycetes</taxon>
        <taxon>Mortierellales</taxon>
        <taxon>Mortierellaceae</taxon>
        <taxon>Linnemannia</taxon>
    </lineage>
</organism>
<evidence type="ECO:0000313" key="3">
    <source>
        <dbReference type="Proteomes" id="UP001194580"/>
    </source>
</evidence>
<protein>
    <recommendedName>
        <fullName evidence="4">F-box domain-containing protein</fullName>
    </recommendedName>
</protein>
<keyword evidence="3" id="KW-1185">Reference proteome</keyword>
<dbReference type="Gene3D" id="3.80.10.10">
    <property type="entry name" value="Ribonuclease Inhibitor"/>
    <property type="match status" value="1"/>
</dbReference>
<feature type="region of interest" description="Disordered" evidence="1">
    <location>
        <begin position="145"/>
        <end position="166"/>
    </location>
</feature>
<evidence type="ECO:0008006" key="4">
    <source>
        <dbReference type="Google" id="ProtNLM"/>
    </source>
</evidence>
<feature type="compositionally biased region" description="Basic and acidic residues" evidence="1">
    <location>
        <begin position="583"/>
        <end position="592"/>
    </location>
</feature>
<dbReference type="SUPFAM" id="SSF52047">
    <property type="entry name" value="RNI-like"/>
    <property type="match status" value="1"/>
</dbReference>